<evidence type="ECO:0000256" key="1">
    <source>
        <dbReference type="ARBA" id="ARBA00004571"/>
    </source>
</evidence>
<dbReference type="Gene3D" id="2.170.130.10">
    <property type="entry name" value="TonB-dependent receptor, plug domain"/>
    <property type="match status" value="1"/>
</dbReference>
<dbReference type="SUPFAM" id="SSF49464">
    <property type="entry name" value="Carboxypeptidase regulatory domain-like"/>
    <property type="match status" value="1"/>
</dbReference>
<dbReference type="InterPro" id="IPR023997">
    <property type="entry name" value="TonB-dep_OMP_SusC/RagA_CS"/>
</dbReference>
<dbReference type="InterPro" id="IPR012910">
    <property type="entry name" value="Plug_dom"/>
</dbReference>
<comment type="similarity">
    <text evidence="7">Belongs to the TonB-dependent receptor family.</text>
</comment>
<keyword evidence="8" id="KW-0732">Signal</keyword>
<protein>
    <submittedName>
        <fullName evidence="10">TonB-linked SusC/RagA family outer membrane protein</fullName>
    </submittedName>
</protein>
<keyword evidence="11" id="KW-1185">Reference proteome</keyword>
<evidence type="ECO:0000256" key="4">
    <source>
        <dbReference type="ARBA" id="ARBA00022692"/>
    </source>
</evidence>
<dbReference type="InterPro" id="IPR008969">
    <property type="entry name" value="CarboxyPept-like_regulatory"/>
</dbReference>
<feature type="domain" description="TonB-dependent receptor plug" evidence="9">
    <location>
        <begin position="117"/>
        <end position="221"/>
    </location>
</feature>
<evidence type="ECO:0000259" key="9">
    <source>
        <dbReference type="Pfam" id="PF07715"/>
    </source>
</evidence>
<sequence length="1026" mass="112105">MKKKFSRIFVLLVLSLFVHLATYAQNKIVKGTVKDDKNAPVIGASIGVKGTAIGTATNETGAFTLSIPSGSDSLIVSAIGFARQAVAITGTVLNIQLEPSRTGLEEVIVVGYGTQKKADLTAPVTTVNTENMLKRTTATPMEALQGSVPGVQVVANGAPGSSPNVRIRGVGSFNNENPLYVVDGMFVTDISFLNPNDIADMSILKDASGAAIYGVRAANGVVLITTKKGKANMKTRVTYNGYVGVQKPTHVLKMANGQQYTSFSLQRGAAADSGTVLLSSERFGGTGLNPTTSTDWYDVILRKSALITNHGIDVQGGSDKVTYSMGLNYTYQNGILNAQNDFKRYNGRLQLEAKAFSWLKVGFSAIFNNSTTFNPNYGAFLDAYTASPLFPVYDNANVNAFPVKFTAASVIGRSDDKNPMASAYYNYDRSKAFQILPTIYGEASFWQNKLTFRSQLSEIYGSLLGTNYLPARNLGPGADGAVKSHLKSIQERTTNYILDNLLTYRDSKGLHHWSLLLGQSTREERWRQTRTEADDVPNVEEAWYAGQGTPSAAYYGEDGTRNAGLSYFTRGTYDYDNKYLLTATFRADGSSKYQTKWGYFPSVGLGWVLSREAFMKNQRIFDFLKLRGSWGKLGNDGVNSNAGYAIVKTGNSASAVFGSTAGANGVYVPGYSVNRFFTNVTWEVVTEWDGGVDFELLRGRLKGSVDYFNRKTTQAAFNKPIPFTYASVYGNWASMVNSGWDVALSWNDKIGELGYQIGANMSTLKNKVTDLGTLPSSTSGFPEWTAEFPNRIVVGQPINYFYGYEFTGVYQTQDEINNDPIAKNYNQTATSKIVPGFPKYKDQNGDGVLDNNDRINMGSYLPKVTYGFNIALTYKKFDFSVAFQGVSGNKIFNLNRGRLYKASTSLNLDEKFASNLWTGPGSTNAYPSAYALGQGWFKVSNSFFVESGAYLRVQNIQLGYNFNVGKQSPIAMRVFATADRPFIFTRYNGFTPEVGTNTAGGYPVSGYDANVYPVSSSYSLGVRAAF</sequence>
<keyword evidence="6 7" id="KW-0998">Cell outer membrane</keyword>
<comment type="caution">
    <text evidence="10">The sequence shown here is derived from an EMBL/GenBank/DDBJ whole genome shotgun (WGS) entry which is preliminary data.</text>
</comment>
<keyword evidence="4 7" id="KW-0812">Transmembrane</keyword>
<dbReference type="Gene3D" id="2.60.40.1120">
    <property type="entry name" value="Carboxypeptidase-like, regulatory domain"/>
    <property type="match status" value="1"/>
</dbReference>
<dbReference type="EMBL" id="VIWO01000003">
    <property type="protein sequence ID" value="TWF41801.1"/>
    <property type="molecule type" value="Genomic_DNA"/>
</dbReference>
<dbReference type="NCBIfam" id="TIGR04056">
    <property type="entry name" value="OMP_RagA_SusC"/>
    <property type="match status" value="1"/>
</dbReference>
<reference evidence="10 11" key="1">
    <citation type="submission" date="2019-06" db="EMBL/GenBank/DDBJ databases">
        <title>Sorghum-associated microbial communities from plants grown in Nebraska, USA.</title>
        <authorList>
            <person name="Schachtman D."/>
        </authorList>
    </citation>
    <scope>NUCLEOTIDE SEQUENCE [LARGE SCALE GENOMIC DNA]</scope>
    <source>
        <strain evidence="10 11">1209</strain>
    </source>
</reference>
<dbReference type="InterPro" id="IPR036942">
    <property type="entry name" value="Beta-barrel_TonB_sf"/>
</dbReference>
<dbReference type="Proteomes" id="UP000320811">
    <property type="component" value="Unassembled WGS sequence"/>
</dbReference>
<evidence type="ECO:0000313" key="10">
    <source>
        <dbReference type="EMBL" id="TWF41801.1"/>
    </source>
</evidence>
<dbReference type="SUPFAM" id="SSF56935">
    <property type="entry name" value="Porins"/>
    <property type="match status" value="1"/>
</dbReference>
<dbReference type="AlphaFoldDB" id="A0A561PUK9"/>
<dbReference type="NCBIfam" id="TIGR04057">
    <property type="entry name" value="SusC_RagA_signa"/>
    <property type="match status" value="1"/>
</dbReference>
<dbReference type="PROSITE" id="PS52016">
    <property type="entry name" value="TONB_DEPENDENT_REC_3"/>
    <property type="match status" value="1"/>
</dbReference>
<name>A0A561PUK9_9BACT</name>
<evidence type="ECO:0000256" key="5">
    <source>
        <dbReference type="ARBA" id="ARBA00023136"/>
    </source>
</evidence>
<dbReference type="Gene3D" id="2.40.170.20">
    <property type="entry name" value="TonB-dependent receptor, beta-barrel domain"/>
    <property type="match status" value="1"/>
</dbReference>
<dbReference type="Pfam" id="PF07715">
    <property type="entry name" value="Plug"/>
    <property type="match status" value="1"/>
</dbReference>
<gene>
    <name evidence="10" type="ORF">FHW36_103605</name>
</gene>
<keyword evidence="5 7" id="KW-0472">Membrane</keyword>
<evidence type="ECO:0000313" key="11">
    <source>
        <dbReference type="Proteomes" id="UP000320811"/>
    </source>
</evidence>
<dbReference type="OrthoDB" id="9768177at2"/>
<feature type="chain" id="PRO_5022002307" evidence="8">
    <location>
        <begin position="25"/>
        <end position="1026"/>
    </location>
</feature>
<proteinExistence type="inferred from homology"/>
<dbReference type="InterPro" id="IPR023996">
    <property type="entry name" value="TonB-dep_OMP_SusC/RagA"/>
</dbReference>
<accession>A0A561PUK9</accession>
<evidence type="ECO:0000256" key="8">
    <source>
        <dbReference type="SAM" id="SignalP"/>
    </source>
</evidence>
<comment type="subcellular location">
    <subcellularLocation>
        <location evidence="1 7">Cell outer membrane</location>
        <topology evidence="1 7">Multi-pass membrane protein</topology>
    </subcellularLocation>
</comment>
<dbReference type="RefSeq" id="WP_145670158.1">
    <property type="nucleotide sequence ID" value="NZ_VIWO01000003.1"/>
</dbReference>
<keyword evidence="3 7" id="KW-1134">Transmembrane beta strand</keyword>
<organism evidence="10 11">
    <name type="scientific">Chitinophaga polysaccharea</name>
    <dbReference type="NCBI Taxonomy" id="1293035"/>
    <lineage>
        <taxon>Bacteria</taxon>
        <taxon>Pseudomonadati</taxon>
        <taxon>Bacteroidota</taxon>
        <taxon>Chitinophagia</taxon>
        <taxon>Chitinophagales</taxon>
        <taxon>Chitinophagaceae</taxon>
        <taxon>Chitinophaga</taxon>
    </lineage>
</organism>
<evidence type="ECO:0000256" key="2">
    <source>
        <dbReference type="ARBA" id="ARBA00022448"/>
    </source>
</evidence>
<dbReference type="InterPro" id="IPR039426">
    <property type="entry name" value="TonB-dep_rcpt-like"/>
</dbReference>
<evidence type="ECO:0000256" key="6">
    <source>
        <dbReference type="ARBA" id="ARBA00023237"/>
    </source>
</evidence>
<evidence type="ECO:0000256" key="7">
    <source>
        <dbReference type="PROSITE-ProRule" id="PRU01360"/>
    </source>
</evidence>
<keyword evidence="2 7" id="KW-0813">Transport</keyword>
<feature type="signal peptide" evidence="8">
    <location>
        <begin position="1"/>
        <end position="24"/>
    </location>
</feature>
<dbReference type="Pfam" id="PF13715">
    <property type="entry name" value="CarbopepD_reg_2"/>
    <property type="match status" value="1"/>
</dbReference>
<dbReference type="GO" id="GO:0009279">
    <property type="term" value="C:cell outer membrane"/>
    <property type="evidence" value="ECO:0007669"/>
    <property type="project" value="UniProtKB-SubCell"/>
</dbReference>
<dbReference type="InterPro" id="IPR037066">
    <property type="entry name" value="Plug_dom_sf"/>
</dbReference>
<evidence type="ECO:0000256" key="3">
    <source>
        <dbReference type="ARBA" id="ARBA00022452"/>
    </source>
</evidence>